<evidence type="ECO:0000256" key="8">
    <source>
        <dbReference type="ARBA" id="ARBA00022833"/>
    </source>
</evidence>
<evidence type="ECO:0000256" key="5">
    <source>
        <dbReference type="ARBA" id="ARBA00022692"/>
    </source>
</evidence>
<dbReference type="GO" id="GO:0004222">
    <property type="term" value="F:metalloendopeptidase activity"/>
    <property type="evidence" value="ECO:0007669"/>
    <property type="project" value="UniProtKB-UniRule"/>
</dbReference>
<gene>
    <name evidence="12 15" type="primary">htpX</name>
    <name evidence="15" type="ORF">GHK62_18640</name>
</gene>
<dbReference type="NCBIfam" id="NF002826">
    <property type="entry name" value="PRK03001.1"/>
    <property type="match status" value="1"/>
</dbReference>
<keyword evidence="6 12" id="KW-0479">Metal-binding</keyword>
<comment type="cofactor">
    <cofactor evidence="12">
        <name>Zn(2+)</name>
        <dbReference type="ChEBI" id="CHEBI:29105"/>
    </cofactor>
    <text evidence="12">Binds 1 zinc ion per subunit.</text>
</comment>
<dbReference type="PANTHER" id="PTHR43221">
    <property type="entry name" value="PROTEASE HTPX"/>
    <property type="match status" value="1"/>
</dbReference>
<dbReference type="Pfam" id="PF01435">
    <property type="entry name" value="Peptidase_M48"/>
    <property type="match status" value="1"/>
</dbReference>
<dbReference type="InterPro" id="IPR001915">
    <property type="entry name" value="Peptidase_M48"/>
</dbReference>
<evidence type="ECO:0000256" key="3">
    <source>
        <dbReference type="ARBA" id="ARBA00022475"/>
    </source>
</evidence>
<dbReference type="NCBIfam" id="NF002363">
    <property type="entry name" value="PRK01345.1"/>
    <property type="match status" value="1"/>
</dbReference>
<keyword evidence="10 12" id="KW-0482">Metalloprotease</keyword>
<evidence type="ECO:0000256" key="11">
    <source>
        <dbReference type="ARBA" id="ARBA00023136"/>
    </source>
</evidence>
<feature type="transmembrane region" description="Helical" evidence="12">
    <location>
        <begin position="7"/>
        <end position="24"/>
    </location>
</feature>
<dbReference type="RefSeq" id="WP_153440619.1">
    <property type="nucleotide sequence ID" value="NZ_CP121659.1"/>
</dbReference>
<dbReference type="CDD" id="cd07336">
    <property type="entry name" value="M48B_HtpX_like"/>
    <property type="match status" value="1"/>
</dbReference>
<name>A0A6N7LGI1_SINTE</name>
<keyword evidence="8 12" id="KW-0862">Zinc</keyword>
<evidence type="ECO:0000256" key="2">
    <source>
        <dbReference type="ARBA" id="ARBA00009779"/>
    </source>
</evidence>
<feature type="binding site" evidence="12">
    <location>
        <position position="130"/>
    </location>
    <ligand>
        <name>Zn(2+)</name>
        <dbReference type="ChEBI" id="CHEBI:29105"/>
        <note>catalytic</note>
    </ligand>
</feature>
<dbReference type="PANTHER" id="PTHR43221:SF1">
    <property type="entry name" value="PROTEASE HTPX"/>
    <property type="match status" value="1"/>
</dbReference>
<feature type="active site" evidence="12">
    <location>
        <position position="131"/>
    </location>
</feature>
<evidence type="ECO:0000313" key="16">
    <source>
        <dbReference type="Proteomes" id="UP000439983"/>
    </source>
</evidence>
<keyword evidence="4 12" id="KW-0645">Protease</keyword>
<evidence type="ECO:0000256" key="10">
    <source>
        <dbReference type="ARBA" id="ARBA00023049"/>
    </source>
</evidence>
<feature type="binding site" evidence="12">
    <location>
        <position position="134"/>
    </location>
    <ligand>
        <name>Zn(2+)</name>
        <dbReference type="ChEBI" id="CHEBI:29105"/>
        <note>catalytic</note>
    </ligand>
</feature>
<comment type="caution">
    <text evidence="15">The sequence shown here is derived from an EMBL/GenBank/DDBJ whole genome shotgun (WGS) entry which is preliminary data.</text>
</comment>
<accession>A0A6N7LGI1</accession>
<comment type="subcellular location">
    <subcellularLocation>
        <location evidence="1 12">Cell membrane</location>
        <topology evidence="1 12">Multi-pass membrane protein</topology>
    </subcellularLocation>
</comment>
<evidence type="ECO:0000256" key="13">
    <source>
        <dbReference type="SAM" id="MobiDB-lite"/>
    </source>
</evidence>
<feature type="domain" description="Peptidase M48" evidence="14">
    <location>
        <begin position="71"/>
        <end position="277"/>
    </location>
</feature>
<dbReference type="InterPro" id="IPR022919">
    <property type="entry name" value="Pept_M48_protease_HtpX"/>
</dbReference>
<evidence type="ECO:0000256" key="1">
    <source>
        <dbReference type="ARBA" id="ARBA00004651"/>
    </source>
</evidence>
<comment type="similarity">
    <text evidence="2 12">Belongs to the peptidase M48B family.</text>
</comment>
<feature type="transmembrane region" description="Helical" evidence="12">
    <location>
        <begin position="30"/>
        <end position="47"/>
    </location>
</feature>
<keyword evidence="9 12" id="KW-1133">Transmembrane helix</keyword>
<reference evidence="15 16" key="1">
    <citation type="journal article" date="2013" name="Genome Biol.">
        <title>Comparative genomics of the core and accessory genomes of 48 Sinorhizobium strains comprising five genospecies.</title>
        <authorList>
            <person name="Sugawara M."/>
            <person name="Epstein B."/>
            <person name="Badgley B.D."/>
            <person name="Unno T."/>
            <person name="Xu L."/>
            <person name="Reese J."/>
            <person name="Gyaneshwar P."/>
            <person name="Denny R."/>
            <person name="Mudge J."/>
            <person name="Bharti A.K."/>
            <person name="Farmer A.D."/>
            <person name="May G.D."/>
            <person name="Woodward J.E."/>
            <person name="Medigue C."/>
            <person name="Vallenet D."/>
            <person name="Lajus A."/>
            <person name="Rouy Z."/>
            <person name="Martinez-Vaz B."/>
            <person name="Tiffin P."/>
            <person name="Young N.D."/>
            <person name="Sadowsky M.J."/>
        </authorList>
    </citation>
    <scope>NUCLEOTIDE SEQUENCE [LARGE SCALE GENOMIC DNA]</scope>
    <source>
        <strain evidence="15 16">USDA4894</strain>
    </source>
</reference>
<keyword evidence="3 12" id="KW-1003">Cell membrane</keyword>
<dbReference type="GO" id="GO:0005886">
    <property type="term" value="C:plasma membrane"/>
    <property type="evidence" value="ECO:0007669"/>
    <property type="project" value="UniProtKB-SubCell"/>
</dbReference>
<dbReference type="EMBL" id="WITC01000070">
    <property type="protein sequence ID" value="MQX16706.1"/>
    <property type="molecule type" value="Genomic_DNA"/>
</dbReference>
<evidence type="ECO:0000256" key="6">
    <source>
        <dbReference type="ARBA" id="ARBA00022723"/>
    </source>
</evidence>
<evidence type="ECO:0000313" key="15">
    <source>
        <dbReference type="EMBL" id="MQX16706.1"/>
    </source>
</evidence>
<evidence type="ECO:0000256" key="12">
    <source>
        <dbReference type="HAMAP-Rule" id="MF_00188"/>
    </source>
</evidence>
<feature type="transmembrane region" description="Helical" evidence="12">
    <location>
        <begin position="141"/>
        <end position="163"/>
    </location>
</feature>
<evidence type="ECO:0000256" key="9">
    <source>
        <dbReference type="ARBA" id="ARBA00022989"/>
    </source>
</evidence>
<dbReference type="EC" id="3.4.24.-" evidence="12"/>
<dbReference type="OrthoDB" id="15218at2"/>
<organism evidence="15 16">
    <name type="scientific">Sinorhizobium terangae</name>
    <dbReference type="NCBI Taxonomy" id="110322"/>
    <lineage>
        <taxon>Bacteria</taxon>
        <taxon>Pseudomonadati</taxon>
        <taxon>Pseudomonadota</taxon>
        <taxon>Alphaproteobacteria</taxon>
        <taxon>Hyphomicrobiales</taxon>
        <taxon>Rhizobiaceae</taxon>
        <taxon>Sinorhizobium/Ensifer group</taxon>
        <taxon>Sinorhizobium</taxon>
    </lineage>
</organism>
<evidence type="ECO:0000256" key="7">
    <source>
        <dbReference type="ARBA" id="ARBA00022801"/>
    </source>
</evidence>
<keyword evidence="16" id="KW-1185">Reference proteome</keyword>
<dbReference type="AlphaFoldDB" id="A0A6N7LGI1"/>
<dbReference type="Gene3D" id="3.30.2010.10">
    <property type="entry name" value="Metalloproteases ('zincins'), catalytic domain"/>
    <property type="match status" value="1"/>
</dbReference>
<dbReference type="GO" id="GO:0008270">
    <property type="term" value="F:zinc ion binding"/>
    <property type="evidence" value="ECO:0007669"/>
    <property type="project" value="UniProtKB-UniRule"/>
</dbReference>
<dbReference type="InterPro" id="IPR050083">
    <property type="entry name" value="HtpX_protease"/>
</dbReference>
<dbReference type="GO" id="GO:0006508">
    <property type="term" value="P:proteolysis"/>
    <property type="evidence" value="ECO:0007669"/>
    <property type="project" value="UniProtKB-KW"/>
</dbReference>
<evidence type="ECO:0000259" key="14">
    <source>
        <dbReference type="Pfam" id="PF01435"/>
    </source>
</evidence>
<protein>
    <recommendedName>
        <fullName evidence="12">Protease HtpX homolog</fullName>
        <ecNumber evidence="12">3.4.24.-</ecNumber>
    </recommendedName>
</protein>
<dbReference type="Proteomes" id="UP000439983">
    <property type="component" value="Unassembled WGS sequence"/>
</dbReference>
<proteinExistence type="inferred from homology"/>
<feature type="transmembrane region" description="Helical" evidence="12">
    <location>
        <begin position="175"/>
        <end position="196"/>
    </location>
</feature>
<keyword evidence="5 12" id="KW-0812">Transmembrane</keyword>
<keyword evidence="11 12" id="KW-0472">Membrane</keyword>
<feature type="region of interest" description="Disordered" evidence="13">
    <location>
        <begin position="280"/>
        <end position="319"/>
    </location>
</feature>
<sequence>MNLMRTAMLLAVMTVLFMAVGYAIGGRGGMMIALVIAAGMNFFSYWNSDRMVLSMYRAQEVDERTAPEYYGIVRGLAQNAGLPMPRVYVIDSPQPNAFATGRNPENAAVAASTGLLQSLSYEEVAGVMAHELAHIQYRDTLTMTLTATLAGAISMLGNFAFFFGGNRDNNNPLGFIGVLVAMIVAPLAAMLVQMAISRTREYSADRRGAEICGNPLWLSSALQKIAGAAHVIHNDDAERNPATAHMFIINPLSGERMDNLFSTHPNTENRVAALEEMARGMSTGSTPAVRTDNPVRKSRSVPKTGWGRGGSEPPKGPWS</sequence>
<feature type="binding site" evidence="12">
    <location>
        <position position="201"/>
    </location>
    <ligand>
        <name>Zn(2+)</name>
        <dbReference type="ChEBI" id="CHEBI:29105"/>
        <note>catalytic</note>
    </ligand>
</feature>
<evidence type="ECO:0000256" key="4">
    <source>
        <dbReference type="ARBA" id="ARBA00022670"/>
    </source>
</evidence>
<dbReference type="HAMAP" id="MF_00188">
    <property type="entry name" value="Pept_M48_protease_HtpX"/>
    <property type="match status" value="1"/>
</dbReference>
<keyword evidence="7 12" id="KW-0378">Hydrolase</keyword>